<dbReference type="KEGG" id="sii:LD85_0463"/>
<organism evidence="1 2">
    <name type="scientific">Saccharolobus islandicus (strain L.D.8.5 / Lassen #2)</name>
    <name type="common">Sulfolobus islandicus</name>
    <dbReference type="NCBI Taxonomy" id="425944"/>
    <lineage>
        <taxon>Archaea</taxon>
        <taxon>Thermoproteota</taxon>
        <taxon>Thermoprotei</taxon>
        <taxon>Sulfolobales</taxon>
        <taxon>Sulfolobaceae</taxon>
        <taxon>Saccharolobus</taxon>
    </lineage>
</organism>
<protein>
    <submittedName>
        <fullName evidence="1">Uncharacterized protein</fullName>
    </submittedName>
</protein>
<accession>D2PG43</accession>
<dbReference type="EMBL" id="CP001731">
    <property type="protein sequence ID" value="ADB86237.1"/>
    <property type="molecule type" value="Genomic_DNA"/>
</dbReference>
<evidence type="ECO:0000313" key="1">
    <source>
        <dbReference type="EMBL" id="ADB86237.1"/>
    </source>
</evidence>
<gene>
    <name evidence="1" type="ordered locus">LD85_0463</name>
</gene>
<dbReference type="AlphaFoldDB" id="D2PG43"/>
<sequence length="40" mass="4660">MLTNIIFFIKYPKGTGNAKLVFSLTFSVIQKERDCVILFY</sequence>
<proteinExistence type="predicted"/>
<dbReference type="Proteomes" id="UP000001404">
    <property type="component" value="Chromosome"/>
</dbReference>
<dbReference type="HOGENOM" id="CLU_3283026_0_0_2"/>
<name>D2PG43_SACI9</name>
<evidence type="ECO:0000313" key="2">
    <source>
        <dbReference type="Proteomes" id="UP000001404"/>
    </source>
</evidence>
<reference evidence="2" key="1">
    <citation type="journal article" date="2009" name="Proc. Natl. Acad. Sci. U.S.A.">
        <title>Biogeography of the Sulfolobus islandicus pan-genome.</title>
        <authorList>
            <person name="Reno M.L."/>
            <person name="Held N.L."/>
            <person name="Fields C.J."/>
            <person name="Burke P.V."/>
            <person name="Whitaker R.J."/>
        </authorList>
    </citation>
    <scope>NUCLEOTIDE SEQUENCE [LARGE SCALE GENOMIC DNA]</scope>
    <source>
        <strain evidence="2">L.D.8.5 / Lassen #2</strain>
    </source>
</reference>